<feature type="compositionally biased region" description="Basic and acidic residues" evidence="1">
    <location>
        <begin position="689"/>
        <end position="713"/>
    </location>
</feature>
<dbReference type="InterPro" id="IPR014752">
    <property type="entry name" value="Arrestin-like_C"/>
</dbReference>
<feature type="compositionally biased region" description="Low complexity" evidence="1">
    <location>
        <begin position="39"/>
        <end position="54"/>
    </location>
</feature>
<feature type="compositionally biased region" description="Pro residues" evidence="1">
    <location>
        <begin position="157"/>
        <end position="166"/>
    </location>
</feature>
<evidence type="ECO:0000256" key="1">
    <source>
        <dbReference type="SAM" id="MobiDB-lite"/>
    </source>
</evidence>
<feature type="region of interest" description="Disordered" evidence="1">
    <location>
        <begin position="1"/>
        <end position="166"/>
    </location>
</feature>
<feature type="compositionally biased region" description="Polar residues" evidence="1">
    <location>
        <begin position="80"/>
        <end position="100"/>
    </location>
</feature>
<dbReference type="Gene3D" id="2.60.40.640">
    <property type="match status" value="1"/>
</dbReference>
<dbReference type="OrthoDB" id="2561733at2759"/>
<keyword evidence="3" id="KW-1185">Reference proteome</keyword>
<protein>
    <submittedName>
        <fullName evidence="2">Uncharacterized protein</fullName>
    </submittedName>
</protein>
<name>A0A9P6W5Z1_RHOMI</name>
<sequence length="736" mass="78608">MHFSRDATASTSASSSANRAPPARPSRPGHGARKPFDMAELAAAALARPRALEPWAERDDLAECPPSPSSAGSDSPYPSLPTSPWSDATSCAMTPSSSAGSFCLPPPLAPPPVAAAPRSRISPSTSCPAIPAELPPPPRRREPTLPRAVSTSALPPSALPPAPPADPWQGADFSLKLLFTPSATGGPRTSPNGDESLESTLPPAFFPSQRISFSPRLRIASAAGLPFSSLGGMHLGVTGMCELLDDQGAVRSQRMIADFCIDLTSGLRVWKRDAEAAARHARSGAADGDVQLPPGTYVLPLSMKVPNSDRLPPSYECAHFRITYTMSIALFSAATNSNGTPRRLKVFSVPFHVLPSTLPVPAPELPTLTHDHKKGVFESLMRSLSFSSPRLNETGFHTVIPSLPTSHYSPGASASVPVSLRIVDRPLEPTDLYVRLAVVRKVYVRQSGRVSLERAIEERWGLEEGVPVSTLGYPEEMLVEPWCVEEEEIVSRWGWIPYSARPGANPEEENEVQLDNIMLPLCGPDGRGWTHGYSSSLDLEPSAIPTTTHGDCSWFSPAFRTRAPVASEYGQHFHVSSRFYLSVEIGFAPPTLGETLAHLRGQTPDLAVPRPFEFTAPSSPTTSVYSGLSTSNPFFAPSSRATPLQAATPASPLAFPGKLRELLIPITIGSVAEPGLACLGGAVSSSAESEARRRDREAREERGEDARAVHGEGEEGAWLCAPPDYAEALESAPAYL</sequence>
<feature type="region of interest" description="Disordered" evidence="1">
    <location>
        <begin position="682"/>
        <end position="718"/>
    </location>
</feature>
<evidence type="ECO:0000313" key="3">
    <source>
        <dbReference type="Proteomes" id="UP000777482"/>
    </source>
</evidence>
<dbReference type="AlphaFoldDB" id="A0A9P6W5Z1"/>
<gene>
    <name evidence="2" type="ORF">C6P46_000891</name>
</gene>
<feature type="compositionally biased region" description="Polar residues" evidence="1">
    <location>
        <begin position="181"/>
        <end position="193"/>
    </location>
</feature>
<reference evidence="2 3" key="1">
    <citation type="submission" date="2020-11" db="EMBL/GenBank/DDBJ databases">
        <title>Kefir isolates.</title>
        <authorList>
            <person name="Marcisauskas S."/>
            <person name="Kim Y."/>
            <person name="Blasche S."/>
        </authorList>
    </citation>
    <scope>NUCLEOTIDE SEQUENCE [LARGE SCALE GENOMIC DNA]</scope>
    <source>
        <strain evidence="2 3">KR</strain>
    </source>
</reference>
<dbReference type="Proteomes" id="UP000777482">
    <property type="component" value="Unassembled WGS sequence"/>
</dbReference>
<organism evidence="2 3">
    <name type="scientific">Rhodotorula mucilaginosa</name>
    <name type="common">Yeast</name>
    <name type="synonym">Rhodotorula rubra</name>
    <dbReference type="NCBI Taxonomy" id="5537"/>
    <lineage>
        <taxon>Eukaryota</taxon>
        <taxon>Fungi</taxon>
        <taxon>Dikarya</taxon>
        <taxon>Basidiomycota</taxon>
        <taxon>Pucciniomycotina</taxon>
        <taxon>Microbotryomycetes</taxon>
        <taxon>Sporidiobolales</taxon>
        <taxon>Sporidiobolaceae</taxon>
        <taxon>Rhodotorula</taxon>
    </lineage>
</organism>
<feature type="compositionally biased region" description="Low complexity" evidence="1">
    <location>
        <begin position="1"/>
        <end position="21"/>
    </location>
</feature>
<feature type="compositionally biased region" description="Pro residues" evidence="1">
    <location>
        <begin position="104"/>
        <end position="114"/>
    </location>
</feature>
<dbReference type="EMBL" id="PUHQ01000012">
    <property type="protein sequence ID" value="KAG0664754.1"/>
    <property type="molecule type" value="Genomic_DNA"/>
</dbReference>
<proteinExistence type="predicted"/>
<evidence type="ECO:0000313" key="2">
    <source>
        <dbReference type="EMBL" id="KAG0664754.1"/>
    </source>
</evidence>
<feature type="region of interest" description="Disordered" evidence="1">
    <location>
        <begin position="179"/>
        <end position="201"/>
    </location>
</feature>
<comment type="caution">
    <text evidence="2">The sequence shown here is derived from an EMBL/GenBank/DDBJ whole genome shotgun (WGS) entry which is preliminary data.</text>
</comment>
<accession>A0A9P6W5Z1</accession>